<dbReference type="InterPro" id="IPR036390">
    <property type="entry name" value="WH_DNA-bd_sf"/>
</dbReference>
<dbReference type="NCBIfam" id="NF002964">
    <property type="entry name" value="PRK03635.1"/>
    <property type="match status" value="1"/>
</dbReference>
<dbReference type="InterPro" id="IPR036388">
    <property type="entry name" value="WH-like_DNA-bd_sf"/>
</dbReference>
<evidence type="ECO:0000313" key="7">
    <source>
        <dbReference type="Proteomes" id="UP000599523"/>
    </source>
</evidence>
<dbReference type="Proteomes" id="UP000599523">
    <property type="component" value="Unassembled WGS sequence"/>
</dbReference>
<evidence type="ECO:0000259" key="5">
    <source>
        <dbReference type="PROSITE" id="PS50931"/>
    </source>
</evidence>
<keyword evidence="4" id="KW-0804">Transcription</keyword>
<dbReference type="SUPFAM" id="SSF46785">
    <property type="entry name" value="Winged helix' DNA-binding domain"/>
    <property type="match status" value="1"/>
</dbReference>
<sequence length="295" mass="32264">MLDSRFIAFEAVVREGSFEQAARSLSLTQSAVSQRIRQLESDLGQVLLMRTKPVRPTPAGRRLLPYLSQMRLLQTEADRALQSGGGSGAMRLSVGVNADSFATWFWPAVAPVVAQEGVVLDCVLDDQDHTHALLASGEVLGCVSTRREPMRGCVALRLGVMRYRCIGSEAFRRRHFPRGLSRSALGRAPAIVFGRHDDMHEAFLLHHFGLDKGQFPYHVVPSSEGFVAVASAGLGYGFIPELQVATQLADGGLIDLAPDKHEDVTLFWHHWEVQSPVMTKLCGAIVEGAGKVLPR</sequence>
<dbReference type="EMBL" id="WTVM01000004">
    <property type="protein sequence ID" value="NMG01585.1"/>
    <property type="molecule type" value="Genomic_DNA"/>
</dbReference>
<comment type="caution">
    <text evidence="6">The sequence shown here is derived from an EMBL/GenBank/DDBJ whole genome shotgun (WGS) entry which is preliminary data.</text>
</comment>
<keyword evidence="2" id="KW-0805">Transcription regulation</keyword>
<dbReference type="NCBIfam" id="NF009888">
    <property type="entry name" value="PRK13348.1"/>
    <property type="match status" value="1"/>
</dbReference>
<dbReference type="NCBIfam" id="TIGR03298">
    <property type="entry name" value="argP"/>
    <property type="match status" value="1"/>
</dbReference>
<dbReference type="PROSITE" id="PS50931">
    <property type="entry name" value="HTH_LYSR"/>
    <property type="match status" value="1"/>
</dbReference>
<name>A0A972J8F3_9RHOO</name>
<dbReference type="GO" id="GO:0003677">
    <property type="term" value="F:DNA binding"/>
    <property type="evidence" value="ECO:0007669"/>
    <property type="project" value="UniProtKB-KW"/>
</dbReference>
<dbReference type="InterPro" id="IPR005119">
    <property type="entry name" value="LysR_subst-bd"/>
</dbReference>
<evidence type="ECO:0000313" key="6">
    <source>
        <dbReference type="EMBL" id="NMG01585.1"/>
    </source>
</evidence>
<dbReference type="Gene3D" id="3.40.190.290">
    <property type="match status" value="1"/>
</dbReference>
<accession>A0A972J8F3</accession>
<dbReference type="Gene3D" id="1.10.10.10">
    <property type="entry name" value="Winged helix-like DNA-binding domain superfamily/Winged helix DNA-binding domain"/>
    <property type="match status" value="1"/>
</dbReference>
<dbReference type="InterPro" id="IPR017685">
    <property type="entry name" value="ArgP"/>
</dbReference>
<dbReference type="RefSeq" id="WP_168986380.1">
    <property type="nucleotide sequence ID" value="NZ_CAWPHM010000275.1"/>
</dbReference>
<reference evidence="6" key="1">
    <citation type="submission" date="2019-12" db="EMBL/GenBank/DDBJ databases">
        <title>Comparative genomics gives insights into the taxonomy of the Azoarcus-Aromatoleum group and reveals separate origins of nif in the plant-associated Azoarcus and non-plant-associated Aromatoleum sub-groups.</title>
        <authorList>
            <person name="Lafos M."/>
            <person name="Maluk M."/>
            <person name="Batista M."/>
            <person name="Junghare M."/>
            <person name="Carmona M."/>
            <person name="Faoro H."/>
            <person name="Cruz L.M."/>
            <person name="Battistoni F."/>
            <person name="De Souza E."/>
            <person name="Pedrosa F."/>
            <person name="Chen W.-M."/>
            <person name="Poole P.S."/>
            <person name="Dixon R.A."/>
            <person name="James E.K."/>
        </authorList>
    </citation>
    <scope>NUCLEOTIDE SEQUENCE</scope>
    <source>
        <strain evidence="6">NSC3</strain>
    </source>
</reference>
<comment type="similarity">
    <text evidence="1">Belongs to the LysR transcriptional regulatory family.</text>
</comment>
<evidence type="ECO:0000256" key="1">
    <source>
        <dbReference type="ARBA" id="ARBA00009437"/>
    </source>
</evidence>
<proteinExistence type="inferred from homology"/>
<evidence type="ECO:0000256" key="3">
    <source>
        <dbReference type="ARBA" id="ARBA00023125"/>
    </source>
</evidence>
<organism evidence="6 7">
    <name type="scientific">Azoarcus taiwanensis</name>
    <dbReference type="NCBI Taxonomy" id="666964"/>
    <lineage>
        <taxon>Bacteria</taxon>
        <taxon>Pseudomonadati</taxon>
        <taxon>Pseudomonadota</taxon>
        <taxon>Betaproteobacteria</taxon>
        <taxon>Rhodocyclales</taxon>
        <taxon>Zoogloeaceae</taxon>
        <taxon>Azoarcus</taxon>
    </lineage>
</organism>
<dbReference type="AlphaFoldDB" id="A0A972J8F3"/>
<dbReference type="Pfam" id="PF03466">
    <property type="entry name" value="LysR_substrate"/>
    <property type="match status" value="1"/>
</dbReference>
<keyword evidence="3 6" id="KW-0238">DNA-binding</keyword>
<dbReference type="PANTHER" id="PTHR30579:SF2">
    <property type="entry name" value="HTH-TYPE TRANSCRIPTIONAL REGULATOR ARGP"/>
    <property type="match status" value="1"/>
</dbReference>
<protein>
    <submittedName>
        <fullName evidence="6">ArgP/LysG family DNA-binding transcriptional regulator</fullName>
    </submittedName>
</protein>
<evidence type="ECO:0000256" key="2">
    <source>
        <dbReference type="ARBA" id="ARBA00023015"/>
    </source>
</evidence>
<gene>
    <name evidence="6" type="ORF">GPA21_01170</name>
</gene>
<dbReference type="InterPro" id="IPR000847">
    <property type="entry name" value="LysR_HTH_N"/>
</dbReference>
<dbReference type="Pfam" id="PF00126">
    <property type="entry name" value="HTH_1"/>
    <property type="match status" value="1"/>
</dbReference>
<evidence type="ECO:0000256" key="4">
    <source>
        <dbReference type="ARBA" id="ARBA00023163"/>
    </source>
</evidence>
<dbReference type="InterPro" id="IPR050176">
    <property type="entry name" value="LTTR"/>
</dbReference>
<dbReference type="SUPFAM" id="SSF53850">
    <property type="entry name" value="Periplasmic binding protein-like II"/>
    <property type="match status" value="1"/>
</dbReference>
<dbReference type="PRINTS" id="PR00039">
    <property type="entry name" value="HTHLYSR"/>
</dbReference>
<dbReference type="CDD" id="cd08428">
    <property type="entry name" value="PBP2_IciA_ArgP"/>
    <property type="match status" value="1"/>
</dbReference>
<feature type="domain" description="HTH lysR-type" evidence="5">
    <location>
        <begin position="1"/>
        <end position="57"/>
    </location>
</feature>
<dbReference type="PANTHER" id="PTHR30579">
    <property type="entry name" value="TRANSCRIPTIONAL REGULATOR"/>
    <property type="match status" value="1"/>
</dbReference>
<dbReference type="GO" id="GO:0003700">
    <property type="term" value="F:DNA-binding transcription factor activity"/>
    <property type="evidence" value="ECO:0007669"/>
    <property type="project" value="InterPro"/>
</dbReference>
<keyword evidence="7" id="KW-1185">Reference proteome</keyword>